<dbReference type="KEGG" id="fri:FraEuI1c_5499"/>
<dbReference type="STRING" id="298654.FraEuI1c_5499"/>
<evidence type="ECO:0000313" key="2">
    <source>
        <dbReference type="Proteomes" id="UP000002484"/>
    </source>
</evidence>
<evidence type="ECO:0008006" key="3">
    <source>
        <dbReference type="Google" id="ProtNLM"/>
    </source>
</evidence>
<proteinExistence type="predicted"/>
<dbReference type="SUPFAM" id="SSF54909">
    <property type="entry name" value="Dimeric alpha+beta barrel"/>
    <property type="match status" value="1"/>
</dbReference>
<keyword evidence="2" id="KW-1185">Reference proteome</keyword>
<reference evidence="1 2" key="1">
    <citation type="submission" date="2010-10" db="EMBL/GenBank/DDBJ databases">
        <title>Complete sequence of Frankia sp. EuI1c.</title>
        <authorList>
            <consortium name="US DOE Joint Genome Institute"/>
            <person name="Lucas S."/>
            <person name="Copeland A."/>
            <person name="Lapidus A."/>
            <person name="Cheng J.-F."/>
            <person name="Bruce D."/>
            <person name="Goodwin L."/>
            <person name="Pitluck S."/>
            <person name="Chertkov O."/>
            <person name="Detter J.C."/>
            <person name="Han C."/>
            <person name="Tapia R."/>
            <person name="Land M."/>
            <person name="Hauser L."/>
            <person name="Jeffries C."/>
            <person name="Kyrpides N."/>
            <person name="Ivanova N."/>
            <person name="Mikhailova N."/>
            <person name="Beauchemin N."/>
            <person name="Sen A."/>
            <person name="Sur S.A."/>
            <person name="Gtari M."/>
            <person name="Wall L."/>
            <person name="Tisa L."/>
            <person name="Woyke T."/>
        </authorList>
    </citation>
    <scope>NUCLEOTIDE SEQUENCE [LARGE SCALE GENOMIC DNA]</scope>
    <source>
        <strain evidence="2">DSM 45817 / CECT 9037 / EuI1c</strain>
    </source>
</reference>
<protein>
    <recommendedName>
        <fullName evidence="3">Ethyl tert-butyl ether degradation EthD</fullName>
    </recommendedName>
</protein>
<sequence>MPRGIMVVQSSPASPEQDAAFNKWYDEDHLPEMLAVAGFTAARRYRLRATGPIKAPDSVQGYLAVYEVEADDLDAALVAMRSRPPGTASDALSLKPPPVVLFYELLSEVTAPPAEEPG</sequence>
<dbReference type="eggNOG" id="ENOG5033EWX">
    <property type="taxonomic scope" value="Bacteria"/>
</dbReference>
<dbReference type="RefSeq" id="WP_013426603.1">
    <property type="nucleotide sequence ID" value="NC_014666.1"/>
</dbReference>
<dbReference type="EMBL" id="CP002299">
    <property type="protein sequence ID" value="ADP83485.1"/>
    <property type="molecule type" value="Genomic_DNA"/>
</dbReference>
<dbReference type="InterPro" id="IPR011008">
    <property type="entry name" value="Dimeric_a/b-barrel"/>
</dbReference>
<dbReference type="InParanoid" id="E3JC29"/>
<dbReference type="AlphaFoldDB" id="E3JC29"/>
<gene>
    <name evidence="1" type="ordered locus">FraEuI1c_5499</name>
</gene>
<accession>E3JC29</accession>
<dbReference type="Proteomes" id="UP000002484">
    <property type="component" value="Chromosome"/>
</dbReference>
<dbReference type="Gene3D" id="3.30.70.100">
    <property type="match status" value="1"/>
</dbReference>
<dbReference type="HOGENOM" id="CLU_160700_0_0_11"/>
<dbReference type="OrthoDB" id="3481501at2"/>
<evidence type="ECO:0000313" key="1">
    <source>
        <dbReference type="EMBL" id="ADP83485.1"/>
    </source>
</evidence>
<organism evidence="1 2">
    <name type="scientific">Pseudofrankia inefficax (strain DSM 45817 / CECT 9037 / DDB 130130 / EuI1c)</name>
    <name type="common">Frankia inefficax</name>
    <dbReference type="NCBI Taxonomy" id="298654"/>
    <lineage>
        <taxon>Bacteria</taxon>
        <taxon>Bacillati</taxon>
        <taxon>Actinomycetota</taxon>
        <taxon>Actinomycetes</taxon>
        <taxon>Frankiales</taxon>
        <taxon>Frankiaceae</taxon>
        <taxon>Pseudofrankia</taxon>
    </lineage>
</organism>
<name>E3JC29_PSEI1</name>